<dbReference type="Gene3D" id="3.40.50.620">
    <property type="entry name" value="HUPs"/>
    <property type="match status" value="1"/>
</dbReference>
<keyword evidence="5" id="KW-1185">Reference proteome</keyword>
<dbReference type="PANTHER" id="PTHR37825">
    <property type="entry name" value="TRNA(MET) CYTIDINE ACETATE LIGASE"/>
    <property type="match status" value="1"/>
</dbReference>
<feature type="binding site" evidence="3">
    <location>
        <begin position="11"/>
        <end position="24"/>
    </location>
    <ligand>
        <name>ATP</name>
        <dbReference type="ChEBI" id="CHEBI:30616"/>
    </ligand>
</feature>
<keyword evidence="3" id="KW-0820">tRNA-binding</keyword>
<dbReference type="InterPro" id="IPR014729">
    <property type="entry name" value="Rossmann-like_a/b/a_fold"/>
</dbReference>
<dbReference type="EC" id="6.3.4.-" evidence="3"/>
<reference evidence="4 5" key="1">
    <citation type="journal article" date="2023" name="Microbiol. Spectr.">
        <title>Symbiosis of Carpenter Bees with Uncharacterized Lactic Acid Bacteria Showing NAD Auxotrophy.</title>
        <authorList>
            <person name="Kawasaki S."/>
            <person name="Ozawa K."/>
            <person name="Mori T."/>
            <person name="Yamamoto A."/>
            <person name="Ito M."/>
            <person name="Ohkuma M."/>
            <person name="Sakamoto M."/>
            <person name="Matsutani M."/>
        </authorList>
    </citation>
    <scope>NUCLEOTIDE SEQUENCE [LARGE SCALE GENOMIC DNA]</scope>
    <source>
        <strain evidence="4 5">XA3</strain>
    </source>
</reference>
<evidence type="ECO:0000313" key="4">
    <source>
        <dbReference type="EMBL" id="BDR58319.1"/>
    </source>
</evidence>
<dbReference type="PANTHER" id="PTHR37825:SF1">
    <property type="entry name" value="TRNA(MET) CYTIDINE ACETATE LIGASE"/>
    <property type="match status" value="1"/>
</dbReference>
<evidence type="ECO:0000256" key="3">
    <source>
        <dbReference type="HAMAP-Rule" id="MF_01539"/>
    </source>
</evidence>
<feature type="binding site" evidence="3">
    <location>
        <position position="154"/>
    </location>
    <ligand>
        <name>ATP</name>
        <dbReference type="ChEBI" id="CHEBI:30616"/>
    </ligand>
</feature>
<comment type="subcellular location">
    <subcellularLocation>
        <location evidence="3">Cytoplasm</location>
    </subcellularLocation>
</comment>
<dbReference type="KEGG" id="xap:XA3_07600"/>
<name>A0AAU9CWH7_9LACO</name>
<gene>
    <name evidence="3" type="primary">tmcAL</name>
    <name evidence="4" type="ORF">XA3_07600</name>
</gene>
<comment type="similarity">
    <text evidence="3">Belongs to the TmcAL family.</text>
</comment>
<accession>A0AAU9CWH7</accession>
<keyword evidence="3" id="KW-0694">RNA-binding</keyword>
<proteinExistence type="inferred from homology"/>
<dbReference type="EMBL" id="AP026802">
    <property type="protein sequence ID" value="BDR58319.1"/>
    <property type="molecule type" value="Genomic_DNA"/>
</dbReference>
<dbReference type="SUPFAM" id="SSF52374">
    <property type="entry name" value="Nucleotidylyl transferase"/>
    <property type="match status" value="1"/>
</dbReference>
<dbReference type="Proteomes" id="UP001321861">
    <property type="component" value="Chromosome"/>
</dbReference>
<evidence type="ECO:0000313" key="5">
    <source>
        <dbReference type="Proteomes" id="UP001321861"/>
    </source>
</evidence>
<dbReference type="Pfam" id="PF05636">
    <property type="entry name" value="HIGH_NTase1"/>
    <property type="match status" value="1"/>
</dbReference>
<comment type="caution">
    <text evidence="3">Lacks conserved residue(s) required for the propagation of feature annotation.</text>
</comment>
<keyword evidence="1 3" id="KW-0436">Ligase</keyword>
<dbReference type="HAMAP" id="MF_01539">
    <property type="entry name" value="TmcAL"/>
    <property type="match status" value="1"/>
</dbReference>
<dbReference type="GO" id="GO:0005524">
    <property type="term" value="F:ATP binding"/>
    <property type="evidence" value="ECO:0007669"/>
    <property type="project" value="UniProtKB-KW"/>
</dbReference>
<dbReference type="GO" id="GO:0005737">
    <property type="term" value="C:cytoplasm"/>
    <property type="evidence" value="ECO:0007669"/>
    <property type="project" value="UniProtKB-SubCell"/>
</dbReference>
<dbReference type="GO" id="GO:0006400">
    <property type="term" value="P:tRNA modification"/>
    <property type="evidence" value="ECO:0007669"/>
    <property type="project" value="UniProtKB-UniRule"/>
</dbReference>
<feature type="binding site" evidence="3">
    <location>
        <position position="179"/>
    </location>
    <ligand>
        <name>ATP</name>
        <dbReference type="ChEBI" id="CHEBI:30616"/>
    </ligand>
</feature>
<sequence>MVKNLKVLGIIAEYNPFHNGHLWQLQEAKKIVEPDLTIIILGGNYTQRGEMSILRREDKVKLALTYGADLVVGIPFLNNIQAVDQFAFGSVQVAKKMGVTHLVFGSEEPDFPYRAKAEEFLKMPPLVPKLKNQNYANNVALDLAAISVSPKSANHLLGFYYAVAAAKLNYQLDLIPLKRGISEVSSSKIRLLLRQRDFEAVKTLMPPEAVSILAKTPPDSFDKTFAIVKSKLLLTDPKFLNEIFLLPDELLKRSLQAIRKAKDYEDFIHQVKTKRYTLTRIKRIYLYLLLDIHRDFIRSFEMVEVWGFNSVGQKYLADLKNEVDLITNPKSSDYARSEIFCLEARANRFYDFIMQTEPSKLVISRKESK</sequence>
<dbReference type="GO" id="GO:0016879">
    <property type="term" value="F:ligase activity, forming carbon-nitrogen bonds"/>
    <property type="evidence" value="ECO:0007669"/>
    <property type="project" value="UniProtKB-UniRule"/>
</dbReference>
<feature type="binding site" evidence="3">
    <location>
        <position position="105"/>
    </location>
    <ligand>
        <name>ATP</name>
        <dbReference type="ChEBI" id="CHEBI:30616"/>
    </ligand>
</feature>
<evidence type="ECO:0000256" key="1">
    <source>
        <dbReference type="ARBA" id="ARBA00022598"/>
    </source>
</evidence>
<organism evidence="4 5">
    <name type="scientific">Xylocopilactobacillus apicola</name>
    <dbReference type="NCBI Taxonomy" id="2932184"/>
    <lineage>
        <taxon>Bacteria</taxon>
        <taxon>Bacillati</taxon>
        <taxon>Bacillota</taxon>
        <taxon>Bacilli</taxon>
        <taxon>Lactobacillales</taxon>
        <taxon>Lactobacillaceae</taxon>
        <taxon>Xylocopilactobacillus</taxon>
    </lineage>
</organism>
<dbReference type="GO" id="GO:0000049">
    <property type="term" value="F:tRNA binding"/>
    <property type="evidence" value="ECO:0007669"/>
    <property type="project" value="UniProtKB-KW"/>
</dbReference>
<dbReference type="InterPro" id="IPR008513">
    <property type="entry name" value="tRNA(Met)_cyd_acetate_ligase"/>
</dbReference>
<comment type="catalytic activity">
    <reaction evidence="3">
        <text>cytidine(34) in elongator tRNA(Met) + acetate + ATP = N(4)-acetylcytidine(34) in elongator tRNA(Met) + AMP + diphosphate</text>
        <dbReference type="Rhea" id="RHEA:58144"/>
        <dbReference type="Rhea" id="RHEA-COMP:10693"/>
        <dbReference type="Rhea" id="RHEA-COMP:10694"/>
        <dbReference type="ChEBI" id="CHEBI:30089"/>
        <dbReference type="ChEBI" id="CHEBI:30616"/>
        <dbReference type="ChEBI" id="CHEBI:33019"/>
        <dbReference type="ChEBI" id="CHEBI:74900"/>
        <dbReference type="ChEBI" id="CHEBI:82748"/>
        <dbReference type="ChEBI" id="CHEBI:456215"/>
    </reaction>
</comment>
<dbReference type="AlphaFoldDB" id="A0AAU9CWH7"/>
<evidence type="ECO:0000256" key="2">
    <source>
        <dbReference type="ARBA" id="ARBA00022694"/>
    </source>
</evidence>
<keyword evidence="3" id="KW-0067">ATP-binding</keyword>
<keyword evidence="2 3" id="KW-0819">tRNA processing</keyword>
<protein>
    <recommendedName>
        <fullName evidence="3">tRNA(Met) cytidine acetate ligase</fullName>
        <ecNumber evidence="3">6.3.4.-</ecNumber>
    </recommendedName>
</protein>
<keyword evidence="3" id="KW-0547">Nucleotide-binding</keyword>
<comment type="function">
    <text evidence="3">Catalyzes the formation of N(4)-acetylcytidine (ac(4)C) at the wobble position of elongator tRNA(Met), using acetate and ATP as substrates. First activates an acetate ion to form acetyladenylate (Ac-AMP) and then transfers the acetyl group to tRNA to form ac(4)C34.</text>
</comment>
<keyword evidence="3" id="KW-0963">Cytoplasm</keyword>